<evidence type="ECO:0000313" key="1">
    <source>
        <dbReference type="EMBL" id="EFV31347.1"/>
    </source>
</evidence>
<dbReference type="Proteomes" id="UP000003246">
    <property type="component" value="Unassembled WGS sequence"/>
</dbReference>
<evidence type="ECO:0000313" key="2">
    <source>
        <dbReference type="Proteomes" id="UP000003246"/>
    </source>
</evidence>
<dbReference type="EMBL" id="ACWG01000005">
    <property type="protein sequence ID" value="EFV31347.1"/>
    <property type="molecule type" value="Genomic_DNA"/>
</dbReference>
<proteinExistence type="predicted"/>
<name>E5WUK3_9BACE</name>
<gene>
    <name evidence="1" type="ORF">HMPREF1016_00355</name>
</gene>
<accession>E5WUK3</accession>
<sequence>MQIGWQSGILSCLPVCRQAGMLAGGQGCLPDGRKACRPFRLQRKGIFAKVVSLRRCVAAFGADVVACGVIHPPLPPPSL</sequence>
<dbReference type="AlphaFoldDB" id="E5WUK3"/>
<organism evidence="1 2">
    <name type="scientific">Bacteroides eggerthii 1_2_48FAA</name>
    <dbReference type="NCBI Taxonomy" id="665953"/>
    <lineage>
        <taxon>Bacteria</taxon>
        <taxon>Pseudomonadati</taxon>
        <taxon>Bacteroidota</taxon>
        <taxon>Bacteroidia</taxon>
        <taxon>Bacteroidales</taxon>
        <taxon>Bacteroidaceae</taxon>
        <taxon>Bacteroides</taxon>
    </lineage>
</organism>
<reference evidence="1 2" key="1">
    <citation type="submission" date="2010-10" db="EMBL/GenBank/DDBJ databases">
        <title>The Genome Sequence of Bacteroides eggerthii strain 1_2_48FAA.</title>
        <authorList>
            <consortium name="The Broad Institute Genome Sequencing Platform"/>
            <person name="Ward D."/>
            <person name="Earl A."/>
            <person name="Feldgarden M."/>
            <person name="Young S.K."/>
            <person name="Gargeya S."/>
            <person name="Zeng Q."/>
            <person name="Alvarado L."/>
            <person name="Berlin A."/>
            <person name="Bochicchio J."/>
            <person name="Chapman S.B."/>
            <person name="Chen Z."/>
            <person name="Freedman E."/>
            <person name="Gellesch M."/>
            <person name="Goldberg J."/>
            <person name="Griggs A."/>
            <person name="Gujja S."/>
            <person name="Heilman E."/>
            <person name="Heiman D."/>
            <person name="Howarth C."/>
            <person name="Mehta T."/>
            <person name="Neiman D."/>
            <person name="Pearson M."/>
            <person name="Roberts A."/>
            <person name="Saif S."/>
            <person name="Shea T."/>
            <person name="Shenoy N."/>
            <person name="Sisk P."/>
            <person name="Stolte C."/>
            <person name="Sykes S."/>
            <person name="White J."/>
            <person name="Yandava C."/>
            <person name="Allen-Vercoe E."/>
            <person name="Ambrose C."/>
            <person name="Strauss J."/>
            <person name="Daigneault M."/>
            <person name="Haas B."/>
            <person name="Nusbaum C."/>
            <person name="Birren B."/>
        </authorList>
    </citation>
    <scope>NUCLEOTIDE SEQUENCE [LARGE SCALE GENOMIC DNA]</scope>
    <source>
        <strain evidence="1 2">1_2_48FAA</strain>
    </source>
</reference>
<dbReference type="HOGENOM" id="CLU_2598660_0_0_10"/>
<protein>
    <submittedName>
        <fullName evidence="1">Uncharacterized protein</fullName>
    </submittedName>
</protein>
<comment type="caution">
    <text evidence="1">The sequence shown here is derived from an EMBL/GenBank/DDBJ whole genome shotgun (WGS) entry which is preliminary data.</text>
</comment>